<proteinExistence type="predicted"/>
<evidence type="ECO:0000313" key="3">
    <source>
        <dbReference type="Proteomes" id="UP001604277"/>
    </source>
</evidence>
<accession>A0ABD1TBP9</accession>
<reference evidence="3" key="1">
    <citation type="submission" date="2024-07" db="EMBL/GenBank/DDBJ databases">
        <title>Two chromosome-level genome assemblies of Korean endemic species Abeliophyllum distichum and Forsythia ovata (Oleaceae).</title>
        <authorList>
            <person name="Jang H."/>
        </authorList>
    </citation>
    <scope>NUCLEOTIDE SEQUENCE [LARGE SCALE GENOMIC DNA]</scope>
</reference>
<evidence type="ECO:0000259" key="1">
    <source>
        <dbReference type="PROSITE" id="PS51166"/>
    </source>
</evidence>
<keyword evidence="3" id="KW-1185">Reference proteome</keyword>
<evidence type="ECO:0000313" key="2">
    <source>
        <dbReference type="EMBL" id="KAL2509990.1"/>
    </source>
</evidence>
<organism evidence="2 3">
    <name type="scientific">Forsythia ovata</name>
    <dbReference type="NCBI Taxonomy" id="205694"/>
    <lineage>
        <taxon>Eukaryota</taxon>
        <taxon>Viridiplantae</taxon>
        <taxon>Streptophyta</taxon>
        <taxon>Embryophyta</taxon>
        <taxon>Tracheophyta</taxon>
        <taxon>Spermatophyta</taxon>
        <taxon>Magnoliopsida</taxon>
        <taxon>eudicotyledons</taxon>
        <taxon>Gunneridae</taxon>
        <taxon>Pentapetalae</taxon>
        <taxon>asterids</taxon>
        <taxon>lamiids</taxon>
        <taxon>Lamiales</taxon>
        <taxon>Oleaceae</taxon>
        <taxon>Forsythieae</taxon>
        <taxon>Forsythia</taxon>
    </lineage>
</organism>
<gene>
    <name evidence="2" type="ORF">Fot_33637</name>
</gene>
<protein>
    <submittedName>
        <fullName evidence="2">Carbohydrate-binding-like fold</fullName>
    </submittedName>
</protein>
<name>A0ABD1TBP9_9LAMI</name>
<dbReference type="EMBL" id="JBFOLJ010000009">
    <property type="protein sequence ID" value="KAL2509990.1"/>
    <property type="molecule type" value="Genomic_DNA"/>
</dbReference>
<sequence>MKTLTGSCLKIFSCKYREKGIWCPRDVFLGRPETGFFEHRKNVDVRFSLSVSLKRKTTYSIFAASALSKSDSQTLVENEEEKLIKYELDQPKTVHVRFKLQKECRFGQQILIVGDGPIFGFWDPSDAVPLHWSDGHVWNVELDIPSGTLLKYKFILKGDTETNLWQPGPDRILETWEKGKTITVFEDWDDPQLQKITDEELITDQDDESILNSELLMVAQNMTQLKESDGIDASQMEKPVTEKPPAMVAESITEENEEPGFDASEKLSSLGSIACSKINEENSLSSEDEASLVSDEGVPVLVPGLILMPEEASVHEVEKMNVPNTLVECEGAKEFNVTA</sequence>
<dbReference type="Pfam" id="PF00686">
    <property type="entry name" value="CBM_20"/>
    <property type="match status" value="1"/>
</dbReference>
<dbReference type="AlphaFoldDB" id="A0ABD1TBP9"/>
<dbReference type="SUPFAM" id="SSF49452">
    <property type="entry name" value="Starch-binding domain-like"/>
    <property type="match status" value="1"/>
</dbReference>
<dbReference type="FunFam" id="2.60.40.10:FF:000552">
    <property type="entry name" value="Related to glucoamylase"/>
    <property type="match status" value="1"/>
</dbReference>
<dbReference type="InterPro" id="IPR013783">
    <property type="entry name" value="Ig-like_fold"/>
</dbReference>
<dbReference type="Proteomes" id="UP001604277">
    <property type="component" value="Unassembled WGS sequence"/>
</dbReference>
<comment type="caution">
    <text evidence="2">The sequence shown here is derived from an EMBL/GenBank/DDBJ whole genome shotgun (WGS) entry which is preliminary data.</text>
</comment>
<dbReference type="SMART" id="SM01065">
    <property type="entry name" value="CBM_2"/>
    <property type="match status" value="1"/>
</dbReference>
<dbReference type="PANTHER" id="PTHR15048:SF0">
    <property type="entry name" value="STARCH-BINDING DOMAIN-CONTAINING PROTEIN 1"/>
    <property type="match status" value="1"/>
</dbReference>
<dbReference type="Gene3D" id="2.60.40.10">
    <property type="entry name" value="Immunoglobulins"/>
    <property type="match status" value="1"/>
</dbReference>
<dbReference type="InterPro" id="IPR002044">
    <property type="entry name" value="CBM20"/>
</dbReference>
<feature type="domain" description="CBM20" evidence="1">
    <location>
        <begin position="88"/>
        <end position="190"/>
    </location>
</feature>
<dbReference type="PROSITE" id="PS51166">
    <property type="entry name" value="CBM20"/>
    <property type="match status" value="1"/>
</dbReference>
<dbReference type="PANTHER" id="PTHR15048">
    <property type="entry name" value="STARCH-BINDING DOMAIN-CONTAINING PROTEIN 1"/>
    <property type="match status" value="1"/>
</dbReference>
<dbReference type="InterPro" id="IPR013784">
    <property type="entry name" value="Carb-bd-like_fold"/>
</dbReference>
<dbReference type="CDD" id="cd05467">
    <property type="entry name" value="CBM20"/>
    <property type="match status" value="1"/>
</dbReference>